<dbReference type="InterPro" id="IPR036465">
    <property type="entry name" value="vWFA_dom_sf"/>
</dbReference>
<evidence type="ECO:0000313" key="5">
    <source>
        <dbReference type="Proteomes" id="UP000253318"/>
    </source>
</evidence>
<keyword evidence="2" id="KW-0812">Transmembrane</keyword>
<organism evidence="4 5">
    <name type="scientific">Marinitenerispora sediminis</name>
    <dbReference type="NCBI Taxonomy" id="1931232"/>
    <lineage>
        <taxon>Bacteria</taxon>
        <taxon>Bacillati</taxon>
        <taxon>Actinomycetota</taxon>
        <taxon>Actinomycetes</taxon>
        <taxon>Streptosporangiales</taxon>
        <taxon>Nocardiopsidaceae</taxon>
        <taxon>Marinitenerispora</taxon>
    </lineage>
</organism>
<sequence length="675" mass="72335">MFDHGSYQRVRETVTGRPPSPASSRRYRRSRHAPRRHRPERSRLGVECTQDGSARNPDRPCPEYHSCHNSPLSSASRVEYRSVPHRRHRPREEALGRHRGTPPEDAPDSPRPDRVRRRRGRRRAFAALSAACAILLALALGGWLLFERQGGCGGQEIPLSVAAAPELAPALTELADAFNDERHAVDGRCVRVEVRGADPADVAYAAIGADPAGGGADSDVWIPDSSLWQKIVQRDAAETTLTGTGTSVARTPLLVAQRPGGTDSASQGERTPSWETLLPTAAPGAESAGVQVIDPLRSSSGLAALALVHGAIGGGDTTSPELVAALQNLQRDVSADEASAFEALRDGSAQLVVLSEQAALRYNTDHPDAPARVGYPEDGTYTLDYPYLLRTDDALAVRAAEAFRGQLVRQEAQAVVRAAGFRSADGTADASALDGAAGFRLTPPDDLPTPSDGSVTSLLRAWNQLQMNSRMLAVLDISGSMAQAVPGTGLTRMQVTTQAASQGLGMFPRDAEIGLWEFSVRIDGDRDHREVVPIRPLGEEVDGGTHQEVLGSALAGIRPEPDGDTGLYDTILAAYREMTDSYRGDRVNTILVLTDGSNDDDRSVSLDELLEELRDAYDPDRPVSVISIAFGPDADPEPLRQVADATHGAAYATDDPTEIGDIFLESFALRVAEDE</sequence>
<dbReference type="PROSITE" id="PS50234">
    <property type="entry name" value="VWFA"/>
    <property type="match status" value="1"/>
</dbReference>
<dbReference type="EMBL" id="QEIN01000067">
    <property type="protein sequence ID" value="RCV59195.1"/>
    <property type="molecule type" value="Genomic_DNA"/>
</dbReference>
<dbReference type="Gene3D" id="3.40.50.410">
    <property type="entry name" value="von Willebrand factor, type A domain"/>
    <property type="match status" value="1"/>
</dbReference>
<dbReference type="Pfam" id="PF13531">
    <property type="entry name" value="SBP_bac_11"/>
    <property type="match status" value="1"/>
</dbReference>
<evidence type="ECO:0000256" key="1">
    <source>
        <dbReference type="SAM" id="MobiDB-lite"/>
    </source>
</evidence>
<dbReference type="SUPFAM" id="SSF53850">
    <property type="entry name" value="Periplasmic binding protein-like II"/>
    <property type="match status" value="1"/>
</dbReference>
<proteinExistence type="predicted"/>
<protein>
    <recommendedName>
        <fullName evidence="3">VWFA domain-containing protein</fullName>
    </recommendedName>
</protein>
<accession>A0A368T6Q2</accession>
<dbReference type="SMART" id="SM00327">
    <property type="entry name" value="VWA"/>
    <property type="match status" value="1"/>
</dbReference>
<feature type="compositionally biased region" description="Polar residues" evidence="1">
    <location>
        <begin position="67"/>
        <end position="76"/>
    </location>
</feature>
<dbReference type="OrthoDB" id="5621159at2"/>
<dbReference type="InterPro" id="IPR002035">
    <property type="entry name" value="VWF_A"/>
</dbReference>
<evidence type="ECO:0000259" key="3">
    <source>
        <dbReference type="PROSITE" id="PS50234"/>
    </source>
</evidence>
<dbReference type="SUPFAM" id="SSF53300">
    <property type="entry name" value="vWA-like"/>
    <property type="match status" value="1"/>
</dbReference>
<reference evidence="4 5" key="1">
    <citation type="submission" date="2018-04" db="EMBL/GenBank/DDBJ databases">
        <title>Novel actinobacteria from marine sediment.</title>
        <authorList>
            <person name="Ng Z.Y."/>
            <person name="Tan G.Y.A."/>
        </authorList>
    </citation>
    <scope>NUCLEOTIDE SEQUENCE [LARGE SCALE GENOMIC DNA]</scope>
    <source>
        <strain evidence="4 5">TPS81</strain>
    </source>
</reference>
<evidence type="ECO:0000313" key="4">
    <source>
        <dbReference type="EMBL" id="RCV59195.1"/>
    </source>
</evidence>
<keyword evidence="2" id="KW-1133">Transmembrane helix</keyword>
<keyword evidence="5" id="KW-1185">Reference proteome</keyword>
<feature type="compositionally biased region" description="Basic and acidic residues" evidence="1">
    <location>
        <begin position="56"/>
        <end position="66"/>
    </location>
</feature>
<evidence type="ECO:0000256" key="2">
    <source>
        <dbReference type="SAM" id="Phobius"/>
    </source>
</evidence>
<feature type="region of interest" description="Disordered" evidence="1">
    <location>
        <begin position="1"/>
        <end position="118"/>
    </location>
</feature>
<dbReference type="Proteomes" id="UP000253318">
    <property type="component" value="Unassembled WGS sequence"/>
</dbReference>
<gene>
    <name evidence="4" type="ORF">DEF24_10565</name>
</gene>
<comment type="caution">
    <text evidence="4">The sequence shown here is derived from an EMBL/GenBank/DDBJ whole genome shotgun (WGS) entry which is preliminary data.</text>
</comment>
<feature type="transmembrane region" description="Helical" evidence="2">
    <location>
        <begin position="124"/>
        <end position="146"/>
    </location>
</feature>
<feature type="compositionally biased region" description="Basic residues" evidence="1">
    <location>
        <begin position="25"/>
        <end position="40"/>
    </location>
</feature>
<keyword evidence="2" id="KW-0472">Membrane</keyword>
<dbReference type="AlphaFoldDB" id="A0A368T6Q2"/>
<dbReference type="Pfam" id="PF00092">
    <property type="entry name" value="VWA"/>
    <property type="match status" value="1"/>
</dbReference>
<name>A0A368T6Q2_9ACTN</name>
<feature type="domain" description="VWFA" evidence="3">
    <location>
        <begin position="470"/>
        <end position="667"/>
    </location>
</feature>